<name>A0ACC2F8G6_DALPE</name>
<dbReference type="EMBL" id="CM055759">
    <property type="protein sequence ID" value="KAJ7987540.1"/>
    <property type="molecule type" value="Genomic_DNA"/>
</dbReference>
<gene>
    <name evidence="1" type="ORF">DPEC_G00327550</name>
</gene>
<keyword evidence="2" id="KW-1185">Reference proteome</keyword>
<proteinExistence type="predicted"/>
<evidence type="ECO:0000313" key="1">
    <source>
        <dbReference type="EMBL" id="KAJ7987540.1"/>
    </source>
</evidence>
<dbReference type="Proteomes" id="UP001157502">
    <property type="component" value="Chromosome 32"/>
</dbReference>
<comment type="caution">
    <text evidence="1">The sequence shown here is derived from an EMBL/GenBank/DDBJ whole genome shotgun (WGS) entry which is preliminary data.</text>
</comment>
<sequence>MPEILTRTPAMSFCNVFGQTNSPVIIFVFETGEVLHLYEEVRSASEQDGKGGLEEEAGVPGTGSDPPSAQNRPAGLLTQLAGQTKCQTPTEAPMRQLAHNLTHTQSPSRHTVSFQLHQSAQSPPNSKRKKSPASITHSPGFSGMGWGPVQHNASYKGRVIGGHGQRSVVTFSYIEKADIKTVESLQNLASQTGSIVEGSTSPSLPLKTVGDHIWLDSNGSPCRSSLKIALPPPGGRKLQQQEPPGTPGHPILDPVGRAATQRALEEFGFSSPLLRSKIIHGLEQSPRGSRHNQSWACGSPARCHNGCNNFPNNHSVDADRNRVVCGPIPRSPASNQLSSHARKAALGMSPKSRPRSCAGAQAQSPQHWASQDNAGSPTSWGHKPCNSNSTHHGAILQLGNKLEEEMVLNQLNGSTPCSPTNSPEVTQRLAQEASKVSSILSEVRRNSLTLHNALDKVESSSSAGLPGEANILVPNAHRQDLQHQQVKLNIPLPSEHTPASDDTDSHQAVNLAPHTEYNNFTVSTNHGTQPGGGRALPQSSILSDAVASEGGSPGLPSLLLRPTHPAAETSSPLRDPRLLRAQLRVTYSPRLHRCQPPQYTGDLWSFATDGRVDSSSCERGDSAELARRLYIGRSVEDAPVSWTSRLTCSHPVVEECSSSASSPGHKPVPGQQALSMAQLKRAEQRRREVLLLGPVVLDSPEEEEGLGGDAEQVYRPGPPAGLLRVEEPPEGEPIGVAGSSSRSSSGVTGSLWERDCLSPESSQSSHQSNETGAATSGIQTDSVSAVTGPSLHSQKIARAKWEFLFGTPAEEAASRGQKGYDFC</sequence>
<reference evidence="1" key="1">
    <citation type="submission" date="2021-05" db="EMBL/GenBank/DDBJ databases">
        <authorList>
            <person name="Pan Q."/>
            <person name="Jouanno E."/>
            <person name="Zahm M."/>
            <person name="Klopp C."/>
            <person name="Cabau C."/>
            <person name="Louis A."/>
            <person name="Berthelot C."/>
            <person name="Parey E."/>
            <person name="Roest Crollius H."/>
            <person name="Montfort J."/>
            <person name="Robinson-Rechavi M."/>
            <person name="Bouchez O."/>
            <person name="Lampietro C."/>
            <person name="Lopez Roques C."/>
            <person name="Donnadieu C."/>
            <person name="Postlethwait J."/>
            <person name="Bobe J."/>
            <person name="Dillon D."/>
            <person name="Chandos A."/>
            <person name="von Hippel F."/>
            <person name="Guiguen Y."/>
        </authorList>
    </citation>
    <scope>NUCLEOTIDE SEQUENCE</scope>
    <source>
        <strain evidence="1">YG-Jan2019</strain>
    </source>
</reference>
<organism evidence="1 2">
    <name type="scientific">Dallia pectoralis</name>
    <name type="common">Alaska blackfish</name>
    <dbReference type="NCBI Taxonomy" id="75939"/>
    <lineage>
        <taxon>Eukaryota</taxon>
        <taxon>Metazoa</taxon>
        <taxon>Chordata</taxon>
        <taxon>Craniata</taxon>
        <taxon>Vertebrata</taxon>
        <taxon>Euteleostomi</taxon>
        <taxon>Actinopterygii</taxon>
        <taxon>Neopterygii</taxon>
        <taxon>Teleostei</taxon>
        <taxon>Protacanthopterygii</taxon>
        <taxon>Esociformes</taxon>
        <taxon>Umbridae</taxon>
        <taxon>Dallia</taxon>
    </lineage>
</organism>
<accession>A0ACC2F8G6</accession>
<protein>
    <submittedName>
        <fullName evidence="1">Uncharacterized protein</fullName>
    </submittedName>
</protein>
<evidence type="ECO:0000313" key="2">
    <source>
        <dbReference type="Proteomes" id="UP001157502"/>
    </source>
</evidence>